<accession>A0A194WZ34</accession>
<evidence type="ECO:0000259" key="1">
    <source>
        <dbReference type="Pfam" id="PF12697"/>
    </source>
</evidence>
<proteinExistence type="predicted"/>
<reference evidence="2 3" key="1">
    <citation type="submission" date="2015-10" db="EMBL/GenBank/DDBJ databases">
        <title>Full genome of DAOMC 229536 Phialocephala scopiformis, a fungal endophyte of spruce producing the potent anti-insectan compound rugulosin.</title>
        <authorList>
            <consortium name="DOE Joint Genome Institute"/>
            <person name="Walker A.K."/>
            <person name="Frasz S.L."/>
            <person name="Seifert K.A."/>
            <person name="Miller J.D."/>
            <person name="Mondo S.J."/>
            <person name="Labutti K."/>
            <person name="Lipzen A."/>
            <person name="Dockter R."/>
            <person name="Kennedy M."/>
            <person name="Grigoriev I.V."/>
            <person name="Spatafora J.W."/>
        </authorList>
    </citation>
    <scope>NUCLEOTIDE SEQUENCE [LARGE SCALE GENOMIC DNA]</scope>
    <source>
        <strain evidence="2 3">CBS 120377</strain>
    </source>
</reference>
<dbReference type="SUPFAM" id="SSF53474">
    <property type="entry name" value="alpha/beta-Hydrolases"/>
    <property type="match status" value="1"/>
</dbReference>
<gene>
    <name evidence="2" type="ORF">LY89DRAFT_623042</name>
</gene>
<dbReference type="GO" id="GO:0016787">
    <property type="term" value="F:hydrolase activity"/>
    <property type="evidence" value="ECO:0007669"/>
    <property type="project" value="UniProtKB-KW"/>
</dbReference>
<keyword evidence="3" id="KW-1185">Reference proteome</keyword>
<dbReference type="Proteomes" id="UP000070700">
    <property type="component" value="Unassembled WGS sequence"/>
</dbReference>
<name>A0A194WZ34_MOLSC</name>
<organism evidence="2 3">
    <name type="scientific">Mollisia scopiformis</name>
    <name type="common">Conifer needle endophyte fungus</name>
    <name type="synonym">Phialocephala scopiformis</name>
    <dbReference type="NCBI Taxonomy" id="149040"/>
    <lineage>
        <taxon>Eukaryota</taxon>
        <taxon>Fungi</taxon>
        <taxon>Dikarya</taxon>
        <taxon>Ascomycota</taxon>
        <taxon>Pezizomycotina</taxon>
        <taxon>Leotiomycetes</taxon>
        <taxon>Helotiales</taxon>
        <taxon>Mollisiaceae</taxon>
        <taxon>Mollisia</taxon>
    </lineage>
</organism>
<dbReference type="InParanoid" id="A0A194WZ34"/>
<sequence length="258" mass="27647">MSPKPTLIFVPGAWHPASIWDKVSSLLKAQGYNCIAITLPTTTSDPSKTFSDDFQAVRNAIKTETAQGRNVVVVVHSYGGAVGVSAVKDLTAAKGNTSTITSDPTGHVIGICSMASGFGPAGKTFMDALGGAPPNSWKLDYESGFAVLVGDPSESFYHDLPEEERKYWVSKLLDQSLKALTEGAEDTYAGWMDVPVWYLATTEDRALPFQAQQYFVQTVKDAGGNITVREVESGHSPMLSKPKETADFISEAVTAFVG</sequence>
<dbReference type="RefSeq" id="XP_018067319.1">
    <property type="nucleotide sequence ID" value="XM_018210999.1"/>
</dbReference>
<dbReference type="PANTHER" id="PTHR37017">
    <property type="entry name" value="AB HYDROLASE-1 DOMAIN-CONTAINING PROTEIN-RELATED"/>
    <property type="match status" value="1"/>
</dbReference>
<dbReference type="Pfam" id="PF12697">
    <property type="entry name" value="Abhydrolase_6"/>
    <property type="match status" value="1"/>
</dbReference>
<dbReference type="KEGG" id="psco:LY89DRAFT_623042"/>
<feature type="domain" description="AB hydrolase-1" evidence="1">
    <location>
        <begin position="7"/>
        <end position="247"/>
    </location>
</feature>
<dbReference type="AlphaFoldDB" id="A0A194WZ34"/>
<dbReference type="Gene3D" id="3.40.50.1820">
    <property type="entry name" value="alpha/beta hydrolase"/>
    <property type="match status" value="1"/>
</dbReference>
<evidence type="ECO:0000313" key="3">
    <source>
        <dbReference type="Proteomes" id="UP000070700"/>
    </source>
</evidence>
<protein>
    <submittedName>
        <fullName evidence="2">Alpha/beta-hydrolase</fullName>
    </submittedName>
</protein>
<dbReference type="GeneID" id="28820725"/>
<dbReference type="OrthoDB" id="408373at2759"/>
<dbReference type="EMBL" id="KQ947423">
    <property type="protein sequence ID" value="KUJ12964.1"/>
    <property type="molecule type" value="Genomic_DNA"/>
</dbReference>
<dbReference type="InterPro" id="IPR000073">
    <property type="entry name" value="AB_hydrolase_1"/>
</dbReference>
<dbReference type="InterPro" id="IPR052897">
    <property type="entry name" value="Sec-Metab_Biosynth_Hydrolase"/>
</dbReference>
<dbReference type="PANTHER" id="PTHR37017:SF3">
    <property type="entry name" value="AB HYDROLASE-1 DOMAIN-CONTAINING PROTEIN"/>
    <property type="match status" value="1"/>
</dbReference>
<dbReference type="InterPro" id="IPR029058">
    <property type="entry name" value="AB_hydrolase_fold"/>
</dbReference>
<evidence type="ECO:0000313" key="2">
    <source>
        <dbReference type="EMBL" id="KUJ12964.1"/>
    </source>
</evidence>
<keyword evidence="2" id="KW-0378">Hydrolase</keyword>